<evidence type="ECO:0000313" key="2">
    <source>
        <dbReference type="Proteomes" id="UP000002973"/>
    </source>
</evidence>
<gene>
    <name evidence="1" type="ORF">HMPREF0813_01225</name>
</gene>
<accession>E6J1U6</accession>
<evidence type="ECO:0000313" key="1">
    <source>
        <dbReference type="EMBL" id="EFU22196.1"/>
    </source>
</evidence>
<dbReference type="AlphaFoldDB" id="E6J1U6"/>
<protein>
    <submittedName>
        <fullName evidence="1">Uncharacterized protein</fullName>
    </submittedName>
</protein>
<proteinExistence type="predicted"/>
<comment type="caution">
    <text evidence="1">The sequence shown here is derived from an EMBL/GenBank/DDBJ whole genome shotgun (WGS) entry which is preliminary data.</text>
</comment>
<dbReference type="Proteomes" id="UP000002973">
    <property type="component" value="Unassembled WGS sequence"/>
</dbReference>
<sequence length="54" mass="6622">MIIGHRIFILYIFSISYDQRKYLSEAFFHIISWLTSFQNFSFSKVTKNKKNKKR</sequence>
<reference evidence="1 2" key="1">
    <citation type="submission" date="2010-11" db="EMBL/GenBank/DDBJ databases">
        <authorList>
            <person name="Weinstock G."/>
            <person name="Sodergren E."/>
            <person name="Clifton S."/>
            <person name="Fulton L."/>
            <person name="Fulton B."/>
            <person name="Courtney L."/>
            <person name="Fronick C."/>
            <person name="Harrison M."/>
            <person name="Strong C."/>
            <person name="Farmer C."/>
            <person name="Delahaunty K."/>
            <person name="Markovic C."/>
            <person name="Hall O."/>
            <person name="Minx P."/>
            <person name="Tomlinson C."/>
            <person name="Mitreva M."/>
            <person name="Hou S."/>
            <person name="Chen J."/>
            <person name="Wollam A."/>
            <person name="Pepin K.H."/>
            <person name="Johnson M."/>
            <person name="Bhonagiri V."/>
            <person name="Zhang X."/>
            <person name="Suruliraj S."/>
            <person name="Warren W."/>
            <person name="Chinwalla A."/>
            <person name="Mardis E.R."/>
            <person name="Wilson R.K."/>
        </authorList>
    </citation>
    <scope>NUCLEOTIDE SEQUENCE [LARGE SCALE GENOMIC DNA]</scope>
    <source>
        <strain evidence="1 2">F0211</strain>
    </source>
</reference>
<dbReference type="EMBL" id="AECT01000023">
    <property type="protein sequence ID" value="EFU22196.1"/>
    <property type="molecule type" value="Genomic_DNA"/>
</dbReference>
<organism evidence="1 2">
    <name type="scientific">Streptococcus anginosus F0211</name>
    <dbReference type="NCBI Taxonomy" id="706437"/>
    <lineage>
        <taxon>Bacteria</taxon>
        <taxon>Bacillati</taxon>
        <taxon>Bacillota</taxon>
        <taxon>Bacilli</taxon>
        <taxon>Lactobacillales</taxon>
        <taxon>Streptococcaceae</taxon>
        <taxon>Streptococcus</taxon>
        <taxon>Streptococcus anginosus group</taxon>
    </lineage>
</organism>
<name>E6J1U6_STRAP</name>